<keyword evidence="5 9" id="KW-0472">Membrane</keyword>
<comment type="caution">
    <text evidence="11">The sequence shown here is derived from an EMBL/GenBank/DDBJ whole genome shotgun (WGS) entry which is preliminary data.</text>
</comment>
<comment type="subcellular location">
    <subcellularLocation>
        <location evidence="1">Cell membrane</location>
        <topology evidence="1">Multi-pass membrane protein</topology>
    </subcellularLocation>
</comment>
<dbReference type="InterPro" id="IPR020846">
    <property type="entry name" value="MFS_dom"/>
</dbReference>
<evidence type="ECO:0000313" key="11">
    <source>
        <dbReference type="EMBL" id="CAG7716409.1"/>
    </source>
</evidence>
<dbReference type="FunFam" id="1.20.1250.20:FF:000055">
    <property type="entry name" value="Facilitated trehalose transporter Tret1-2 homolog"/>
    <property type="match status" value="1"/>
</dbReference>
<feature type="domain" description="Major facilitator superfamily (MFS) profile" evidence="10">
    <location>
        <begin position="30"/>
        <end position="459"/>
    </location>
</feature>
<keyword evidence="3 9" id="KW-0812">Transmembrane</keyword>
<proteinExistence type="inferred from homology"/>
<evidence type="ECO:0000256" key="2">
    <source>
        <dbReference type="ARBA" id="ARBA00022475"/>
    </source>
</evidence>
<dbReference type="Pfam" id="PF00083">
    <property type="entry name" value="Sugar_tr"/>
    <property type="match status" value="1"/>
</dbReference>
<evidence type="ECO:0000313" key="12">
    <source>
        <dbReference type="Proteomes" id="UP000708208"/>
    </source>
</evidence>
<reference evidence="11" key="1">
    <citation type="submission" date="2021-06" db="EMBL/GenBank/DDBJ databases">
        <authorList>
            <person name="Hodson N. C."/>
            <person name="Mongue J. A."/>
            <person name="Jaron S. K."/>
        </authorList>
    </citation>
    <scope>NUCLEOTIDE SEQUENCE</scope>
</reference>
<dbReference type="EMBL" id="CAJVCH010038322">
    <property type="protein sequence ID" value="CAG7716409.1"/>
    <property type="molecule type" value="Genomic_DNA"/>
</dbReference>
<keyword evidence="4 9" id="KW-1133">Transmembrane helix</keyword>
<evidence type="ECO:0000256" key="3">
    <source>
        <dbReference type="ARBA" id="ARBA00022692"/>
    </source>
</evidence>
<keyword evidence="12" id="KW-1185">Reference proteome</keyword>
<evidence type="ECO:0000256" key="6">
    <source>
        <dbReference type="ARBA" id="ARBA00023180"/>
    </source>
</evidence>
<dbReference type="InterPro" id="IPR005829">
    <property type="entry name" value="Sugar_transporter_CS"/>
</dbReference>
<dbReference type="PANTHER" id="PTHR48021">
    <property type="match status" value="1"/>
</dbReference>
<name>A0A8J2JYG8_9HEXA</name>
<feature type="transmembrane region" description="Helical" evidence="9">
    <location>
        <begin position="367"/>
        <end position="392"/>
    </location>
</feature>
<comment type="similarity">
    <text evidence="7">Belongs to the major facilitator superfamily. Sugar transporter (TC 2.A.1.1) family. Trehalose transporter subfamily.</text>
</comment>
<organism evidence="11 12">
    <name type="scientific">Allacma fusca</name>
    <dbReference type="NCBI Taxonomy" id="39272"/>
    <lineage>
        <taxon>Eukaryota</taxon>
        <taxon>Metazoa</taxon>
        <taxon>Ecdysozoa</taxon>
        <taxon>Arthropoda</taxon>
        <taxon>Hexapoda</taxon>
        <taxon>Collembola</taxon>
        <taxon>Symphypleona</taxon>
        <taxon>Sminthuridae</taxon>
        <taxon>Allacma</taxon>
    </lineage>
</organism>
<feature type="transmembrane region" description="Helical" evidence="9">
    <location>
        <begin position="186"/>
        <end position="203"/>
    </location>
</feature>
<feature type="transmembrane region" description="Helical" evidence="9">
    <location>
        <begin position="28"/>
        <end position="50"/>
    </location>
</feature>
<feature type="transmembrane region" description="Helical" evidence="9">
    <location>
        <begin position="271"/>
        <end position="295"/>
    </location>
</feature>
<feature type="transmembrane region" description="Helical" evidence="9">
    <location>
        <begin position="159"/>
        <end position="180"/>
    </location>
</feature>
<dbReference type="Proteomes" id="UP000708208">
    <property type="component" value="Unassembled WGS sequence"/>
</dbReference>
<evidence type="ECO:0000256" key="5">
    <source>
        <dbReference type="ARBA" id="ARBA00023136"/>
    </source>
</evidence>
<evidence type="ECO:0000256" key="8">
    <source>
        <dbReference type="RuleBase" id="RU003346"/>
    </source>
</evidence>
<keyword evidence="8" id="KW-0813">Transport</keyword>
<gene>
    <name evidence="11" type="ORF">AFUS01_LOCUS5922</name>
</gene>
<evidence type="ECO:0000256" key="1">
    <source>
        <dbReference type="ARBA" id="ARBA00004651"/>
    </source>
</evidence>
<feature type="transmembrane region" description="Helical" evidence="9">
    <location>
        <begin position="100"/>
        <end position="119"/>
    </location>
</feature>
<dbReference type="InterPro" id="IPR005828">
    <property type="entry name" value="MFS_sugar_transport-like"/>
</dbReference>
<evidence type="ECO:0000256" key="4">
    <source>
        <dbReference type="ARBA" id="ARBA00022989"/>
    </source>
</evidence>
<feature type="transmembrane region" description="Helical" evidence="9">
    <location>
        <begin position="333"/>
        <end position="355"/>
    </location>
</feature>
<feature type="transmembrane region" description="Helical" evidence="9">
    <location>
        <begin position="437"/>
        <end position="455"/>
    </location>
</feature>
<dbReference type="NCBIfam" id="TIGR00879">
    <property type="entry name" value="SP"/>
    <property type="match status" value="1"/>
</dbReference>
<dbReference type="PROSITE" id="PS50850">
    <property type="entry name" value="MFS"/>
    <property type="match status" value="1"/>
</dbReference>
<evidence type="ECO:0000259" key="10">
    <source>
        <dbReference type="PROSITE" id="PS50850"/>
    </source>
</evidence>
<protein>
    <recommendedName>
        <fullName evidence="10">Major facilitator superfamily (MFS) profile domain-containing protein</fullName>
    </recommendedName>
</protein>
<dbReference type="GO" id="GO:0005886">
    <property type="term" value="C:plasma membrane"/>
    <property type="evidence" value="ECO:0007669"/>
    <property type="project" value="UniProtKB-SubCell"/>
</dbReference>
<feature type="transmembrane region" description="Helical" evidence="9">
    <location>
        <begin position="404"/>
        <end position="425"/>
    </location>
</feature>
<dbReference type="InterPro" id="IPR003663">
    <property type="entry name" value="Sugar/inositol_transpt"/>
</dbReference>
<dbReference type="InterPro" id="IPR050549">
    <property type="entry name" value="MFS_Trehalose_Transporter"/>
</dbReference>
<dbReference type="CDD" id="cd17358">
    <property type="entry name" value="MFS_GLUT6_8_Class3_like"/>
    <property type="match status" value="1"/>
</dbReference>
<dbReference type="OrthoDB" id="6612291at2759"/>
<dbReference type="AlphaFoldDB" id="A0A8J2JYG8"/>
<feature type="transmembrane region" description="Helical" evidence="9">
    <location>
        <begin position="307"/>
        <end position="326"/>
    </location>
</feature>
<accession>A0A8J2JYG8</accession>
<dbReference type="InterPro" id="IPR044775">
    <property type="entry name" value="MFS_ERD6/Tret1-like"/>
</dbReference>
<dbReference type="PROSITE" id="PS00216">
    <property type="entry name" value="SUGAR_TRANSPORT_1"/>
    <property type="match status" value="1"/>
</dbReference>
<evidence type="ECO:0000256" key="9">
    <source>
        <dbReference type="SAM" id="Phobius"/>
    </source>
</evidence>
<keyword evidence="6" id="KW-0325">Glycoprotein</keyword>
<feature type="transmembrane region" description="Helical" evidence="9">
    <location>
        <begin position="70"/>
        <end position="93"/>
    </location>
</feature>
<keyword evidence="2" id="KW-1003">Cell membrane</keyword>
<sequence>MNEKSEFGDVKSSIMEGPKFVAKTGPQYFAALTATMGAFALGTALGWSSPAVPNMEELGDFDNLTADSEMATWIGSTTPLGCCFAGFLAGFMVEYFGRKWTMIILAPPFIASWFIIAFAPTAAVILVGRFISGLCGGSFCLICPVYVSEIAEDRLRGLLSNTLALFIVLGILFSFCVGAVISWKNLSLVCAVVPIIFGVGMFFQPESPRYLLSKGRDKEARESLKRLRGAHSLDQIDPEIRIIQASIDEANSQSASFQDLLAGPILKPTGICLMLMFLQQFGGINAVNFYCVAIFRDAGTGIDDNVSAIVVAAVQVVFAFVSTLLVERAGRKILLMISELGMALCLVALGVYFYIKEDEDKDASNLGWLPLTSLILYMVTYSLGSGPLPWTLMGELLPPHVKGITSSIATAFCWGLAFIVTKFFTQMLDGLTPAGCYWMFSGWCFFGFVFCLVLVPETKGKSLDDIQKLFGAK</sequence>
<evidence type="ECO:0000256" key="7">
    <source>
        <dbReference type="ARBA" id="ARBA00024348"/>
    </source>
</evidence>
<dbReference type="PROSITE" id="PS00217">
    <property type="entry name" value="SUGAR_TRANSPORT_2"/>
    <property type="match status" value="1"/>
</dbReference>
<dbReference type="PANTHER" id="PTHR48021:SF1">
    <property type="entry name" value="GH07001P-RELATED"/>
    <property type="match status" value="1"/>
</dbReference>
<dbReference type="GO" id="GO:0051119">
    <property type="term" value="F:sugar transmembrane transporter activity"/>
    <property type="evidence" value="ECO:0007669"/>
    <property type="project" value="InterPro"/>
</dbReference>